<dbReference type="EMBL" id="VAJM01000001">
    <property type="protein sequence ID" value="TLM96454.1"/>
    <property type="molecule type" value="Genomic_DNA"/>
</dbReference>
<dbReference type="OrthoDB" id="1242093at2"/>
<proteinExistence type="predicted"/>
<reference evidence="1 2" key="1">
    <citation type="submission" date="2019-05" db="EMBL/GenBank/DDBJ databases">
        <title>Hymenobacter edaphi sp. nov., isolated from abandoned arsenic-contaminated farmland soil.</title>
        <authorList>
            <person name="Nie L."/>
        </authorList>
    </citation>
    <scope>NUCLEOTIDE SEQUENCE [LARGE SCALE GENOMIC DNA]</scope>
    <source>
        <strain evidence="1 2">1-3-3-8</strain>
    </source>
</reference>
<dbReference type="RefSeq" id="WP_138074713.1">
    <property type="nucleotide sequence ID" value="NZ_VAJM01000001.1"/>
</dbReference>
<accession>A0A5R8WWB5</accession>
<evidence type="ECO:0000313" key="1">
    <source>
        <dbReference type="EMBL" id="TLM96454.1"/>
    </source>
</evidence>
<dbReference type="Proteomes" id="UP000305517">
    <property type="component" value="Unassembled WGS sequence"/>
</dbReference>
<comment type="caution">
    <text evidence="1">The sequence shown here is derived from an EMBL/GenBank/DDBJ whole genome shotgun (WGS) entry which is preliminary data.</text>
</comment>
<name>A0A5R8WWB5_9BACT</name>
<sequence>MKKKAERPHYNMSQPDLVAAAHEKLLYLRRDLADLASYDVSAARLDGLQRLTTDFVALPTEDEGVQATAATTQAKLGARAAALGTMQTIMGKVGLLHHDRTPQYKAFGTSGLQSASDGDLYLGLVRCVRVGRAGLDTYAVKGLTAGLLDQLENENKVLLKQVGEQHDAESRAATATQQRLTAGNALYDELVQLCEAGKAAFVQTDAVKHADYVLYDAPAPAAPPAGKPAPKAAVNG</sequence>
<protein>
    <submittedName>
        <fullName evidence="1">Uncharacterized protein</fullName>
    </submittedName>
</protein>
<organism evidence="1 2">
    <name type="scientific">Hymenobacter jeollabukensis</name>
    <dbReference type="NCBI Taxonomy" id="2025313"/>
    <lineage>
        <taxon>Bacteria</taxon>
        <taxon>Pseudomonadati</taxon>
        <taxon>Bacteroidota</taxon>
        <taxon>Cytophagia</taxon>
        <taxon>Cytophagales</taxon>
        <taxon>Hymenobacteraceae</taxon>
        <taxon>Hymenobacter</taxon>
    </lineage>
</organism>
<dbReference type="AlphaFoldDB" id="A0A5R8WWB5"/>
<evidence type="ECO:0000313" key="2">
    <source>
        <dbReference type="Proteomes" id="UP000305517"/>
    </source>
</evidence>
<keyword evidence="2" id="KW-1185">Reference proteome</keyword>
<gene>
    <name evidence="1" type="ORF">FDY95_00180</name>
</gene>